<comment type="caution">
    <text evidence="1">The sequence shown here is derived from an EMBL/GenBank/DDBJ whole genome shotgun (WGS) entry which is preliminary data.</text>
</comment>
<accession>A0A9Q1MT18</accession>
<protein>
    <submittedName>
        <fullName evidence="1">Uncharacterized protein</fullName>
    </submittedName>
</protein>
<evidence type="ECO:0000313" key="1">
    <source>
        <dbReference type="EMBL" id="KAJ8567967.1"/>
    </source>
</evidence>
<dbReference type="Proteomes" id="UP001152561">
    <property type="component" value="Unassembled WGS sequence"/>
</dbReference>
<organism evidence="1 2">
    <name type="scientific">Anisodus acutangulus</name>
    <dbReference type="NCBI Taxonomy" id="402998"/>
    <lineage>
        <taxon>Eukaryota</taxon>
        <taxon>Viridiplantae</taxon>
        <taxon>Streptophyta</taxon>
        <taxon>Embryophyta</taxon>
        <taxon>Tracheophyta</taxon>
        <taxon>Spermatophyta</taxon>
        <taxon>Magnoliopsida</taxon>
        <taxon>eudicotyledons</taxon>
        <taxon>Gunneridae</taxon>
        <taxon>Pentapetalae</taxon>
        <taxon>asterids</taxon>
        <taxon>lamiids</taxon>
        <taxon>Solanales</taxon>
        <taxon>Solanaceae</taxon>
        <taxon>Solanoideae</taxon>
        <taxon>Hyoscyameae</taxon>
        <taxon>Anisodus</taxon>
    </lineage>
</organism>
<dbReference type="AlphaFoldDB" id="A0A9Q1MT18"/>
<gene>
    <name evidence="1" type="ORF">K7X08_020689</name>
</gene>
<proteinExistence type="predicted"/>
<sequence>MIVNHRVHFLHGWEAGSTQKNLKLFSAVAACFHLQRNCRLQAILCLLLEVGVFRLLRRGQALALLKGSCSVLFG</sequence>
<keyword evidence="2" id="KW-1185">Reference proteome</keyword>
<dbReference type="EMBL" id="JAJAGQ010000003">
    <property type="protein sequence ID" value="KAJ8567967.1"/>
    <property type="molecule type" value="Genomic_DNA"/>
</dbReference>
<evidence type="ECO:0000313" key="2">
    <source>
        <dbReference type="Proteomes" id="UP001152561"/>
    </source>
</evidence>
<name>A0A9Q1MT18_9SOLA</name>
<reference evidence="2" key="1">
    <citation type="journal article" date="2023" name="Proc. Natl. Acad. Sci. U.S.A.">
        <title>Genomic and structural basis for evolution of tropane alkaloid biosynthesis.</title>
        <authorList>
            <person name="Wanga Y.-J."/>
            <person name="Taina T."/>
            <person name="Yua J.-Y."/>
            <person name="Lia J."/>
            <person name="Xua B."/>
            <person name="Chenc J."/>
            <person name="D'Auriad J.C."/>
            <person name="Huanga J.-P."/>
            <person name="Huanga S.-X."/>
        </authorList>
    </citation>
    <scope>NUCLEOTIDE SEQUENCE [LARGE SCALE GENOMIC DNA]</scope>
    <source>
        <strain evidence="2">cv. KIB-2019</strain>
    </source>
</reference>